<dbReference type="InterPro" id="IPR004412">
    <property type="entry name" value="GatA"/>
</dbReference>
<dbReference type="InterPro" id="IPR036928">
    <property type="entry name" value="AS_sf"/>
</dbReference>
<dbReference type="GO" id="GO:0005524">
    <property type="term" value="F:ATP binding"/>
    <property type="evidence" value="ECO:0007669"/>
    <property type="project" value="UniProtKB-KW"/>
</dbReference>
<dbReference type="GO" id="GO:0016740">
    <property type="term" value="F:transferase activity"/>
    <property type="evidence" value="ECO:0007669"/>
    <property type="project" value="UniProtKB-KW"/>
</dbReference>
<feature type="domain" description="Amidase" evidence="9">
    <location>
        <begin position="28"/>
        <end position="479"/>
    </location>
</feature>
<comment type="similarity">
    <text evidence="1 8">Belongs to the amidase family. GatA subfamily.</text>
</comment>
<dbReference type="NCBIfam" id="TIGR00132">
    <property type="entry name" value="gatA"/>
    <property type="match status" value="1"/>
</dbReference>
<feature type="active site" description="Charge relay system" evidence="8">
    <location>
        <position position="158"/>
    </location>
</feature>
<evidence type="ECO:0000256" key="3">
    <source>
        <dbReference type="ARBA" id="ARBA00022741"/>
    </source>
</evidence>
<dbReference type="EMBL" id="FOEE01000006">
    <property type="protein sequence ID" value="SEO90579.1"/>
    <property type="molecule type" value="Genomic_DNA"/>
</dbReference>
<dbReference type="Proteomes" id="UP000198960">
    <property type="component" value="Unassembled WGS sequence"/>
</dbReference>
<reference evidence="11" key="1">
    <citation type="submission" date="2016-10" db="EMBL/GenBank/DDBJ databases">
        <authorList>
            <person name="Varghese N."/>
            <person name="Submissions S."/>
        </authorList>
    </citation>
    <scope>NUCLEOTIDE SEQUENCE [LARGE SCALE GENOMIC DNA]</scope>
    <source>
        <strain evidence="11">DSM 45413</strain>
    </source>
</reference>
<dbReference type="STRING" id="673521.SAMN05660991_02282"/>
<evidence type="ECO:0000256" key="5">
    <source>
        <dbReference type="ARBA" id="ARBA00022917"/>
    </source>
</evidence>
<keyword evidence="2 8" id="KW-0436">Ligase</keyword>
<dbReference type="SUPFAM" id="SSF75304">
    <property type="entry name" value="Amidase signature (AS) enzymes"/>
    <property type="match status" value="1"/>
</dbReference>
<dbReference type="PANTHER" id="PTHR11895">
    <property type="entry name" value="TRANSAMIDASE"/>
    <property type="match status" value="1"/>
</dbReference>
<dbReference type="PROSITE" id="PS00571">
    <property type="entry name" value="AMIDASES"/>
    <property type="match status" value="1"/>
</dbReference>
<dbReference type="GO" id="GO:0050567">
    <property type="term" value="F:glutaminyl-tRNA synthase (glutamine-hydrolyzing) activity"/>
    <property type="evidence" value="ECO:0007669"/>
    <property type="project" value="UniProtKB-UniRule"/>
</dbReference>
<evidence type="ECO:0000259" key="9">
    <source>
        <dbReference type="Pfam" id="PF01425"/>
    </source>
</evidence>
<dbReference type="InterPro" id="IPR000120">
    <property type="entry name" value="Amidase"/>
</dbReference>
<sequence>MVSSSEITDLDAAELGRRLGAGEVSSVEATRAYLDRIEAEDGAVGAYLHVDGEAALERAAAVDAARAAGEELGPLAGLPVALKDVFVTEGVPTTSGSRILEGWRPPYDATVTRRLKDAGTVLLGKTNMDEFAMGSSTENSAYRVTRNPWDLSRIPGGSSGGSSAAVAGGLAPWALGTDTGGSIRQPAAVTGLVGHKPTYGSVSRYGLIAFSSSLDQAGPMARTVLDAAVLHEAIGGHDPRDSTSIDAPLPPLAECARRGAAGDLSGLRVGVVRELGGEGHTTGYEEGVLARFAEAVQLIEGMGAEVREISCPSFDLALAAYYLIAPSEASSNLARFEGMRFGIRVSDDGRHDLDEVMALTRAQGFGPEVKRRIILGTYALSAGYYDAYYGQAQKVRTLITRDFTTAFDDVDVLISPTTPSVAFPLGSRVDDPLAMYAADLCTLPASLAGLPATSVPCGLSEGLPVGLQIMAPALADDRCYSLAAAVEAALDSARGHRLLDELPTRAAAAGGPA</sequence>
<feature type="active site" description="Charge relay system" evidence="8">
    <location>
        <position position="83"/>
    </location>
</feature>
<dbReference type="Pfam" id="PF01425">
    <property type="entry name" value="Amidase"/>
    <property type="match status" value="1"/>
</dbReference>
<dbReference type="RefSeq" id="WP_170861072.1">
    <property type="nucleotide sequence ID" value="NZ_FOEE01000006.1"/>
</dbReference>
<feature type="active site" description="Acyl-ester intermediate" evidence="8">
    <location>
        <position position="182"/>
    </location>
</feature>
<keyword evidence="5 8" id="KW-0648">Protein biosynthesis</keyword>
<evidence type="ECO:0000256" key="7">
    <source>
        <dbReference type="ARBA" id="ARBA00047407"/>
    </source>
</evidence>
<dbReference type="EC" id="6.3.5.7" evidence="8"/>
<organism evidence="10 11">
    <name type="scientific">Trujillonella endophytica</name>
    <dbReference type="NCBI Taxonomy" id="673521"/>
    <lineage>
        <taxon>Bacteria</taxon>
        <taxon>Bacillati</taxon>
        <taxon>Actinomycetota</taxon>
        <taxon>Actinomycetes</taxon>
        <taxon>Geodermatophilales</taxon>
        <taxon>Geodermatophilaceae</taxon>
        <taxon>Trujillonella</taxon>
    </lineage>
</organism>
<dbReference type="AlphaFoldDB" id="A0A1H8THH0"/>
<dbReference type="GO" id="GO:0006412">
    <property type="term" value="P:translation"/>
    <property type="evidence" value="ECO:0007669"/>
    <property type="project" value="UniProtKB-UniRule"/>
</dbReference>
<evidence type="ECO:0000256" key="1">
    <source>
        <dbReference type="ARBA" id="ARBA00008069"/>
    </source>
</evidence>
<comment type="function">
    <text evidence="6 8">Allows the formation of correctly charged Gln-tRNA(Gln) through the transamidation of misacylated Glu-tRNA(Gln) in organisms which lack glutaminyl-tRNA synthetase. The reaction takes place in the presence of glutamine and ATP through an activated gamma-phospho-Glu-tRNA(Gln).</text>
</comment>
<dbReference type="GO" id="GO:0030956">
    <property type="term" value="C:glutamyl-tRNA(Gln) amidotransferase complex"/>
    <property type="evidence" value="ECO:0007669"/>
    <property type="project" value="InterPro"/>
</dbReference>
<gene>
    <name evidence="8" type="primary">gatA</name>
    <name evidence="10" type="ORF">SAMN05660991_02282</name>
</gene>
<protein>
    <recommendedName>
        <fullName evidence="8">Glutamyl-tRNA(Gln) amidotransferase subunit A</fullName>
        <shortName evidence="8">Glu-ADT subunit A</shortName>
        <ecNumber evidence="8">6.3.5.7</ecNumber>
    </recommendedName>
</protein>
<keyword evidence="10" id="KW-0808">Transferase</keyword>
<name>A0A1H8THH0_9ACTN</name>
<evidence type="ECO:0000256" key="6">
    <source>
        <dbReference type="ARBA" id="ARBA00025295"/>
    </source>
</evidence>
<evidence type="ECO:0000313" key="10">
    <source>
        <dbReference type="EMBL" id="SEO90579.1"/>
    </source>
</evidence>
<dbReference type="InterPro" id="IPR023631">
    <property type="entry name" value="Amidase_dom"/>
</dbReference>
<keyword evidence="4 8" id="KW-0067">ATP-binding</keyword>
<dbReference type="HAMAP" id="MF_00120">
    <property type="entry name" value="GatA"/>
    <property type="match status" value="1"/>
</dbReference>
<evidence type="ECO:0000256" key="4">
    <source>
        <dbReference type="ARBA" id="ARBA00022840"/>
    </source>
</evidence>
<dbReference type="Gene3D" id="3.90.1300.10">
    <property type="entry name" value="Amidase signature (AS) domain"/>
    <property type="match status" value="1"/>
</dbReference>
<keyword evidence="3 8" id="KW-0547">Nucleotide-binding</keyword>
<proteinExistence type="inferred from homology"/>
<comment type="subunit">
    <text evidence="8">Heterotrimer of A, B and C subunits.</text>
</comment>
<comment type="catalytic activity">
    <reaction evidence="7 8">
        <text>L-glutamyl-tRNA(Gln) + L-glutamine + ATP + H2O = L-glutaminyl-tRNA(Gln) + L-glutamate + ADP + phosphate + H(+)</text>
        <dbReference type="Rhea" id="RHEA:17521"/>
        <dbReference type="Rhea" id="RHEA-COMP:9681"/>
        <dbReference type="Rhea" id="RHEA-COMP:9684"/>
        <dbReference type="ChEBI" id="CHEBI:15377"/>
        <dbReference type="ChEBI" id="CHEBI:15378"/>
        <dbReference type="ChEBI" id="CHEBI:29985"/>
        <dbReference type="ChEBI" id="CHEBI:30616"/>
        <dbReference type="ChEBI" id="CHEBI:43474"/>
        <dbReference type="ChEBI" id="CHEBI:58359"/>
        <dbReference type="ChEBI" id="CHEBI:78520"/>
        <dbReference type="ChEBI" id="CHEBI:78521"/>
        <dbReference type="ChEBI" id="CHEBI:456216"/>
        <dbReference type="EC" id="6.3.5.7"/>
    </reaction>
</comment>
<evidence type="ECO:0000313" key="11">
    <source>
        <dbReference type="Proteomes" id="UP000198960"/>
    </source>
</evidence>
<dbReference type="PANTHER" id="PTHR11895:SF151">
    <property type="entry name" value="GLUTAMYL-TRNA(GLN) AMIDOTRANSFERASE SUBUNIT A"/>
    <property type="match status" value="1"/>
</dbReference>
<keyword evidence="11" id="KW-1185">Reference proteome</keyword>
<accession>A0A1H8THH0</accession>
<dbReference type="InterPro" id="IPR020556">
    <property type="entry name" value="Amidase_CS"/>
</dbReference>
<evidence type="ECO:0000256" key="8">
    <source>
        <dbReference type="HAMAP-Rule" id="MF_00120"/>
    </source>
</evidence>
<evidence type="ECO:0000256" key="2">
    <source>
        <dbReference type="ARBA" id="ARBA00022598"/>
    </source>
</evidence>